<evidence type="ECO:0000256" key="1">
    <source>
        <dbReference type="ARBA" id="ARBA00022786"/>
    </source>
</evidence>
<protein>
    <submittedName>
        <fullName evidence="3">Ankyrin repeat and SOCS box protein 17</fullName>
    </submittedName>
</protein>
<reference evidence="3 4" key="1">
    <citation type="journal article" date="2017" name="Nat. Ecol. Evol.">
        <title>Scallop genome provides insights into evolution of bilaterian karyotype and development.</title>
        <authorList>
            <person name="Wang S."/>
            <person name="Zhang J."/>
            <person name="Jiao W."/>
            <person name="Li J."/>
            <person name="Xun X."/>
            <person name="Sun Y."/>
            <person name="Guo X."/>
            <person name="Huan P."/>
            <person name="Dong B."/>
            <person name="Zhang L."/>
            <person name="Hu X."/>
            <person name="Sun X."/>
            <person name="Wang J."/>
            <person name="Zhao C."/>
            <person name="Wang Y."/>
            <person name="Wang D."/>
            <person name="Huang X."/>
            <person name="Wang R."/>
            <person name="Lv J."/>
            <person name="Li Y."/>
            <person name="Zhang Z."/>
            <person name="Liu B."/>
            <person name="Lu W."/>
            <person name="Hui Y."/>
            <person name="Liang J."/>
            <person name="Zhou Z."/>
            <person name="Hou R."/>
            <person name="Li X."/>
            <person name="Liu Y."/>
            <person name="Li H."/>
            <person name="Ning X."/>
            <person name="Lin Y."/>
            <person name="Zhao L."/>
            <person name="Xing Q."/>
            <person name="Dou J."/>
            <person name="Li Y."/>
            <person name="Mao J."/>
            <person name="Guo H."/>
            <person name="Dou H."/>
            <person name="Li T."/>
            <person name="Mu C."/>
            <person name="Jiang W."/>
            <person name="Fu Q."/>
            <person name="Fu X."/>
            <person name="Miao Y."/>
            <person name="Liu J."/>
            <person name="Yu Q."/>
            <person name="Li R."/>
            <person name="Liao H."/>
            <person name="Li X."/>
            <person name="Kong Y."/>
            <person name="Jiang Z."/>
            <person name="Chourrout D."/>
            <person name="Li R."/>
            <person name="Bao Z."/>
        </authorList>
    </citation>
    <scope>NUCLEOTIDE SEQUENCE [LARGE SCALE GENOMIC DNA]</scope>
    <source>
        <strain evidence="3 4">PY_sf001</strain>
    </source>
</reference>
<proteinExistence type="predicted"/>
<organism evidence="3 4">
    <name type="scientific">Mizuhopecten yessoensis</name>
    <name type="common">Japanese scallop</name>
    <name type="synonym">Patinopecten yessoensis</name>
    <dbReference type="NCBI Taxonomy" id="6573"/>
    <lineage>
        <taxon>Eukaryota</taxon>
        <taxon>Metazoa</taxon>
        <taxon>Spiralia</taxon>
        <taxon>Lophotrochozoa</taxon>
        <taxon>Mollusca</taxon>
        <taxon>Bivalvia</taxon>
        <taxon>Autobranchia</taxon>
        <taxon>Pteriomorphia</taxon>
        <taxon>Pectinida</taxon>
        <taxon>Pectinoidea</taxon>
        <taxon>Pectinidae</taxon>
        <taxon>Mizuhopecten</taxon>
    </lineage>
</organism>
<dbReference type="PANTHER" id="PTHR20966:SF2">
    <property type="entry name" value="ANKYRIN REPEAT AND SOCS BOX PROTEIN 17"/>
    <property type="match status" value="1"/>
</dbReference>
<evidence type="ECO:0000313" key="4">
    <source>
        <dbReference type="Proteomes" id="UP000242188"/>
    </source>
</evidence>
<gene>
    <name evidence="3" type="ORF">KP79_PYT11667</name>
</gene>
<sequence length="357" mass="40039">MSCCPCFKPEINSFGELLELTQGGFSTQEGRCELVGYKYCDRIDKNEVTLQKAVQDIILFTRKNKSKPEKIQLSWLGLHLALGLCYQYKSMDKVLLRGILTEMLKFSHGIDLGLFMRDLLHYEDPSAANDAVAKSMYVIGHCAGFRVTLTKENLGDSVLMGPSRIVYKELLQKNVVHYFDLPTGHPTLSMSANAPPENFVGQTCMFLACENLKPKVVLVLLQHGASPTGAPLDQLLQTLGGHQLVVGALAGPLKISAPINIIQECLRFCLRAIPRLNVRFDGETVSDLRKKNQDVYFLKREACGYMPDDCYKDPSMLKHLARFAIRKRLLENDLLPSGIDKLPKLTKELVQYMNLLS</sequence>
<dbReference type="EMBL" id="NEDP02000459">
    <property type="protein sequence ID" value="OWF55887.1"/>
    <property type="molecule type" value="Genomic_DNA"/>
</dbReference>
<dbReference type="PANTHER" id="PTHR20966">
    <property type="entry name" value="ANKYRIN REPEAT AND SOCS BOX PROTEIN 17"/>
    <property type="match status" value="1"/>
</dbReference>
<dbReference type="InterPro" id="IPR039147">
    <property type="entry name" value="ASB17"/>
</dbReference>
<dbReference type="Proteomes" id="UP000242188">
    <property type="component" value="Unassembled WGS sequence"/>
</dbReference>
<accession>A0A210R4E0</accession>
<keyword evidence="4" id="KW-1185">Reference proteome</keyword>
<evidence type="ECO:0000313" key="3">
    <source>
        <dbReference type="EMBL" id="OWF55887.1"/>
    </source>
</evidence>
<dbReference type="AlphaFoldDB" id="A0A210R4E0"/>
<keyword evidence="2" id="KW-0040">ANK repeat</keyword>
<evidence type="ECO:0000256" key="2">
    <source>
        <dbReference type="ARBA" id="ARBA00023043"/>
    </source>
</evidence>
<comment type="caution">
    <text evidence="3">The sequence shown here is derived from an EMBL/GenBank/DDBJ whole genome shotgun (WGS) entry which is preliminary data.</text>
</comment>
<name>A0A210R4E0_MIZYE</name>
<keyword evidence="1" id="KW-0833">Ubl conjugation pathway</keyword>